<keyword evidence="2" id="KW-1185">Reference proteome</keyword>
<reference evidence="1 2" key="1">
    <citation type="submission" date="2019-04" db="EMBL/GenBank/DDBJ databases">
        <authorList>
            <person name="Li J."/>
        </authorList>
    </citation>
    <scope>NUCLEOTIDE SEQUENCE [LARGE SCALE GENOMIC DNA]</scope>
    <source>
        <strain evidence="1 2">CCTCC AB2016182</strain>
    </source>
</reference>
<dbReference type="OrthoDB" id="7690273at2"/>
<comment type="caution">
    <text evidence="1">The sequence shown here is derived from an EMBL/GenBank/DDBJ whole genome shotgun (WGS) entry which is preliminary data.</text>
</comment>
<protein>
    <submittedName>
        <fullName evidence="1">Uncharacterized protein</fullName>
    </submittedName>
</protein>
<dbReference type="AlphaFoldDB" id="A0A4U0RGZ6"/>
<dbReference type="RefSeq" id="WP_136854918.1">
    <property type="nucleotide sequence ID" value="NZ_CALEYR010000023.1"/>
</dbReference>
<evidence type="ECO:0000313" key="2">
    <source>
        <dbReference type="Proteomes" id="UP000306223"/>
    </source>
</evidence>
<dbReference type="EMBL" id="SUNH01000003">
    <property type="protein sequence ID" value="TJZ87314.1"/>
    <property type="molecule type" value="Genomic_DNA"/>
</dbReference>
<evidence type="ECO:0000313" key="1">
    <source>
        <dbReference type="EMBL" id="TJZ87314.1"/>
    </source>
</evidence>
<proteinExistence type="predicted"/>
<dbReference type="Proteomes" id="UP000306223">
    <property type="component" value="Unassembled WGS sequence"/>
</dbReference>
<gene>
    <name evidence="1" type="ORF">FA740_01005</name>
</gene>
<organism evidence="1 2">
    <name type="scientific">Paracoccus hibiscisoli</name>
    <dbReference type="NCBI Taxonomy" id="2023261"/>
    <lineage>
        <taxon>Bacteria</taxon>
        <taxon>Pseudomonadati</taxon>
        <taxon>Pseudomonadota</taxon>
        <taxon>Alphaproteobacteria</taxon>
        <taxon>Rhodobacterales</taxon>
        <taxon>Paracoccaceae</taxon>
        <taxon>Paracoccus</taxon>
    </lineage>
</organism>
<sequence length="81" mass="8692">MQIEPIHSMPAPQAAHLAVADQLEQAFLEEMLKYCGPQASEGGFSGGAGEEQFSSFLTREHAGLLAGKLDLGFAAMLERRT</sequence>
<name>A0A4U0RGZ6_9RHOB</name>
<accession>A0A4U0RGZ6</accession>